<feature type="non-terminal residue" evidence="2">
    <location>
        <position position="1"/>
    </location>
</feature>
<protein>
    <submittedName>
        <fullName evidence="2">42433_t:CDS:1</fullName>
    </submittedName>
</protein>
<evidence type="ECO:0000313" key="3">
    <source>
        <dbReference type="Proteomes" id="UP000789901"/>
    </source>
</evidence>
<dbReference type="Pfam" id="PF16121">
    <property type="entry name" value="40S_S4_C"/>
    <property type="match status" value="1"/>
</dbReference>
<proteinExistence type="predicted"/>
<dbReference type="InterPro" id="IPR014722">
    <property type="entry name" value="Rib_uL2_dom2"/>
</dbReference>
<comment type="caution">
    <text evidence="2">The sequence shown here is derived from an EMBL/GenBank/DDBJ whole genome shotgun (WGS) entry which is preliminary data.</text>
</comment>
<dbReference type="Proteomes" id="UP000789901">
    <property type="component" value="Unassembled WGS sequence"/>
</dbReference>
<name>A0ABN7WWL8_GIGMA</name>
<accession>A0ABN7WWL8</accession>
<dbReference type="InterPro" id="IPR032277">
    <property type="entry name" value="Ribosomal_eS4_C"/>
</dbReference>
<dbReference type="Gene3D" id="2.30.30.30">
    <property type="match status" value="1"/>
</dbReference>
<evidence type="ECO:0000313" key="2">
    <source>
        <dbReference type="EMBL" id="CAG8842434.1"/>
    </source>
</evidence>
<feature type="domain" description="Small ribosomal subunit protein eS4 C-terminal" evidence="1">
    <location>
        <begin position="1"/>
        <end position="40"/>
    </location>
</feature>
<keyword evidence="3" id="KW-1185">Reference proteome</keyword>
<dbReference type="EMBL" id="CAJVQB010068962">
    <property type="protein sequence ID" value="CAG8842434.1"/>
    <property type="molecule type" value="Genomic_DNA"/>
</dbReference>
<evidence type="ECO:0000259" key="1">
    <source>
        <dbReference type="Pfam" id="PF16121"/>
    </source>
</evidence>
<sequence>QFAILLTNDFIIGESKKPSISLPKGKGVKLTIFEECNRCRTRAAH</sequence>
<organism evidence="2 3">
    <name type="scientific">Gigaspora margarita</name>
    <dbReference type="NCBI Taxonomy" id="4874"/>
    <lineage>
        <taxon>Eukaryota</taxon>
        <taxon>Fungi</taxon>
        <taxon>Fungi incertae sedis</taxon>
        <taxon>Mucoromycota</taxon>
        <taxon>Glomeromycotina</taxon>
        <taxon>Glomeromycetes</taxon>
        <taxon>Diversisporales</taxon>
        <taxon>Gigasporaceae</taxon>
        <taxon>Gigaspora</taxon>
    </lineage>
</organism>
<reference evidence="2 3" key="1">
    <citation type="submission" date="2021-06" db="EMBL/GenBank/DDBJ databases">
        <authorList>
            <person name="Kallberg Y."/>
            <person name="Tangrot J."/>
            <person name="Rosling A."/>
        </authorList>
    </citation>
    <scope>NUCLEOTIDE SEQUENCE [LARGE SCALE GENOMIC DNA]</scope>
    <source>
        <strain evidence="2 3">120-4 pot B 10/14</strain>
    </source>
</reference>
<gene>
    <name evidence="2" type="ORF">GMARGA_LOCUS35981</name>
</gene>